<dbReference type="PANTHER" id="PTHR33154">
    <property type="entry name" value="TRANSCRIPTIONAL REGULATOR, ARSR FAMILY"/>
    <property type="match status" value="1"/>
</dbReference>
<dbReference type="PRINTS" id="PR00778">
    <property type="entry name" value="HTHARSR"/>
</dbReference>
<dbReference type="Gene3D" id="1.10.10.10">
    <property type="entry name" value="Winged helix-like DNA-binding domain superfamily/Winged helix DNA-binding domain"/>
    <property type="match status" value="1"/>
</dbReference>
<dbReference type="InterPro" id="IPR036388">
    <property type="entry name" value="WH-like_DNA-bd_sf"/>
</dbReference>
<evidence type="ECO:0000313" key="5">
    <source>
        <dbReference type="EMBL" id="SDB95673.1"/>
    </source>
</evidence>
<keyword evidence="2" id="KW-0238">DNA-binding</keyword>
<accession>A0A1G6HNF3</accession>
<evidence type="ECO:0000313" key="6">
    <source>
        <dbReference type="Proteomes" id="UP000199322"/>
    </source>
</evidence>
<dbReference type="RefSeq" id="WP_091401648.1">
    <property type="nucleotide sequence ID" value="NZ_FMYV01000001.1"/>
</dbReference>
<protein>
    <submittedName>
        <fullName evidence="5">Transcriptional regulator, ArsR family</fullName>
    </submittedName>
</protein>
<keyword evidence="6" id="KW-1185">Reference proteome</keyword>
<dbReference type="STRING" id="28234.SAMN04488588_0025"/>
<dbReference type="SMART" id="SM00418">
    <property type="entry name" value="HTH_ARSR"/>
    <property type="match status" value="1"/>
</dbReference>
<dbReference type="PROSITE" id="PS50987">
    <property type="entry name" value="HTH_ARSR_2"/>
    <property type="match status" value="1"/>
</dbReference>
<dbReference type="Pfam" id="PF01022">
    <property type="entry name" value="HTH_5"/>
    <property type="match status" value="1"/>
</dbReference>
<dbReference type="GO" id="GO:0003677">
    <property type="term" value="F:DNA binding"/>
    <property type="evidence" value="ECO:0007669"/>
    <property type="project" value="UniProtKB-KW"/>
</dbReference>
<keyword evidence="3" id="KW-0804">Transcription</keyword>
<keyword evidence="1" id="KW-0805">Transcription regulation</keyword>
<dbReference type="InterPro" id="IPR051081">
    <property type="entry name" value="HTH_MetalResp_TranReg"/>
</dbReference>
<reference evidence="5 6" key="1">
    <citation type="submission" date="2016-10" db="EMBL/GenBank/DDBJ databases">
        <authorList>
            <person name="de Groot N.N."/>
        </authorList>
    </citation>
    <scope>NUCLEOTIDE SEQUENCE [LARGE SCALE GENOMIC DNA]</scope>
    <source>
        <strain evidence="5 6">WG14</strain>
    </source>
</reference>
<dbReference type="GO" id="GO:0003700">
    <property type="term" value="F:DNA-binding transcription factor activity"/>
    <property type="evidence" value="ECO:0007669"/>
    <property type="project" value="InterPro"/>
</dbReference>
<dbReference type="InterPro" id="IPR011991">
    <property type="entry name" value="ArsR-like_HTH"/>
</dbReference>
<dbReference type="NCBIfam" id="NF033788">
    <property type="entry name" value="HTH_metalloreg"/>
    <property type="match status" value="1"/>
</dbReference>
<dbReference type="PANTHER" id="PTHR33154:SF18">
    <property type="entry name" value="ARSENICAL RESISTANCE OPERON REPRESSOR"/>
    <property type="match status" value="1"/>
</dbReference>
<evidence type="ECO:0000256" key="2">
    <source>
        <dbReference type="ARBA" id="ARBA00023125"/>
    </source>
</evidence>
<name>A0A1G6HNF3_9BACT</name>
<dbReference type="EMBL" id="FMYV01000001">
    <property type="protein sequence ID" value="SDB95673.1"/>
    <property type="molecule type" value="Genomic_DNA"/>
</dbReference>
<proteinExistence type="predicted"/>
<dbReference type="InterPro" id="IPR036390">
    <property type="entry name" value="WH_DNA-bd_sf"/>
</dbReference>
<dbReference type="Proteomes" id="UP000199322">
    <property type="component" value="Unassembled WGS sequence"/>
</dbReference>
<organism evidence="5 6">
    <name type="scientific">Geotoga petraea</name>
    <dbReference type="NCBI Taxonomy" id="28234"/>
    <lineage>
        <taxon>Bacteria</taxon>
        <taxon>Thermotogati</taxon>
        <taxon>Thermotogota</taxon>
        <taxon>Thermotogae</taxon>
        <taxon>Petrotogales</taxon>
        <taxon>Petrotogaceae</taxon>
        <taxon>Geotoga</taxon>
    </lineage>
</organism>
<sequence length="113" mass="13673">MNNIVEIIKLFSDQTRLRILNILYDSEHCVCDLEAVLEMTQPNISKHIKKMSDLNILKKRKQSYWIYYSLNNEIFEKYDFVESILRDIRKEELFQNDLKKLKKYLDSPKSCHI</sequence>
<dbReference type="SUPFAM" id="SSF46785">
    <property type="entry name" value="Winged helix' DNA-binding domain"/>
    <property type="match status" value="1"/>
</dbReference>
<evidence type="ECO:0000256" key="1">
    <source>
        <dbReference type="ARBA" id="ARBA00023015"/>
    </source>
</evidence>
<gene>
    <name evidence="5" type="ORF">SAMN04488588_0025</name>
</gene>
<evidence type="ECO:0000256" key="3">
    <source>
        <dbReference type="ARBA" id="ARBA00023163"/>
    </source>
</evidence>
<dbReference type="CDD" id="cd00090">
    <property type="entry name" value="HTH_ARSR"/>
    <property type="match status" value="1"/>
</dbReference>
<evidence type="ECO:0000259" key="4">
    <source>
        <dbReference type="PROSITE" id="PS50987"/>
    </source>
</evidence>
<feature type="domain" description="HTH arsR-type" evidence="4">
    <location>
        <begin position="1"/>
        <end position="92"/>
    </location>
</feature>
<dbReference type="InterPro" id="IPR001845">
    <property type="entry name" value="HTH_ArsR_DNA-bd_dom"/>
</dbReference>
<dbReference type="AlphaFoldDB" id="A0A1G6HNF3"/>